<name>A0A843UW20_COLES</name>
<evidence type="ECO:0000313" key="1">
    <source>
        <dbReference type="EMBL" id="MQL83869.1"/>
    </source>
</evidence>
<proteinExistence type="predicted"/>
<organism evidence="1 2">
    <name type="scientific">Colocasia esculenta</name>
    <name type="common">Wild taro</name>
    <name type="synonym">Arum esculentum</name>
    <dbReference type="NCBI Taxonomy" id="4460"/>
    <lineage>
        <taxon>Eukaryota</taxon>
        <taxon>Viridiplantae</taxon>
        <taxon>Streptophyta</taxon>
        <taxon>Embryophyta</taxon>
        <taxon>Tracheophyta</taxon>
        <taxon>Spermatophyta</taxon>
        <taxon>Magnoliopsida</taxon>
        <taxon>Liliopsida</taxon>
        <taxon>Araceae</taxon>
        <taxon>Aroideae</taxon>
        <taxon>Colocasieae</taxon>
        <taxon>Colocasia</taxon>
    </lineage>
</organism>
<comment type="caution">
    <text evidence="1">The sequence shown here is derived from an EMBL/GenBank/DDBJ whole genome shotgun (WGS) entry which is preliminary data.</text>
</comment>
<keyword evidence="2" id="KW-1185">Reference proteome</keyword>
<protein>
    <submittedName>
        <fullName evidence="1">Uncharacterized protein</fullName>
    </submittedName>
</protein>
<accession>A0A843UW20</accession>
<reference evidence="1" key="1">
    <citation type="submission" date="2017-07" db="EMBL/GenBank/DDBJ databases">
        <title>Taro Niue Genome Assembly and Annotation.</title>
        <authorList>
            <person name="Atibalentja N."/>
            <person name="Keating K."/>
            <person name="Fields C.J."/>
        </authorList>
    </citation>
    <scope>NUCLEOTIDE SEQUENCE</scope>
    <source>
        <strain evidence="1">Niue_2</strain>
        <tissue evidence="1">Leaf</tissue>
    </source>
</reference>
<gene>
    <name evidence="1" type="ORF">Taro_016355</name>
</gene>
<dbReference type="Proteomes" id="UP000652761">
    <property type="component" value="Unassembled WGS sequence"/>
</dbReference>
<dbReference type="EMBL" id="NMUH01000723">
    <property type="protein sequence ID" value="MQL83869.1"/>
    <property type="molecule type" value="Genomic_DNA"/>
</dbReference>
<evidence type="ECO:0000313" key="2">
    <source>
        <dbReference type="Proteomes" id="UP000652761"/>
    </source>
</evidence>
<sequence length="79" mass="8650">MLLKNHLDIALPIFSLHIFKFLNAAEIDGYFSLCLVRNGSNGPTLGSPSLGISRGTSDVSHPRTFEEGQTTLLRFLGVF</sequence>
<dbReference type="AlphaFoldDB" id="A0A843UW20"/>